<sequence length="55" mass="6112">MPDGYRRRRALSLPSIRPLPLRAGDLTPVLALLHPELPAELPLGRPELAPELPLR</sequence>
<name>A0A8J7KJ30_9ACTN</name>
<keyword evidence="2" id="KW-1185">Reference proteome</keyword>
<organism evidence="1 2">
    <name type="scientific">Longispora fulva</name>
    <dbReference type="NCBI Taxonomy" id="619741"/>
    <lineage>
        <taxon>Bacteria</taxon>
        <taxon>Bacillati</taxon>
        <taxon>Actinomycetota</taxon>
        <taxon>Actinomycetes</taxon>
        <taxon>Micromonosporales</taxon>
        <taxon>Micromonosporaceae</taxon>
        <taxon>Longispora</taxon>
    </lineage>
</organism>
<accession>A0A8J7KJ30</accession>
<reference evidence="1" key="1">
    <citation type="submission" date="2020-11" db="EMBL/GenBank/DDBJ databases">
        <title>Sequencing the genomes of 1000 actinobacteria strains.</title>
        <authorList>
            <person name="Klenk H.-P."/>
        </authorList>
    </citation>
    <scope>NUCLEOTIDE SEQUENCE</scope>
    <source>
        <strain evidence="1">DSM 45356</strain>
    </source>
</reference>
<comment type="caution">
    <text evidence="1">The sequence shown here is derived from an EMBL/GenBank/DDBJ whole genome shotgun (WGS) entry which is preliminary data.</text>
</comment>
<dbReference type="RefSeq" id="WP_197006573.1">
    <property type="nucleotide sequence ID" value="NZ_BONS01000006.1"/>
</dbReference>
<dbReference type="EMBL" id="JADOUF010000001">
    <property type="protein sequence ID" value="MBG6139980.1"/>
    <property type="molecule type" value="Genomic_DNA"/>
</dbReference>
<dbReference type="Proteomes" id="UP000622552">
    <property type="component" value="Unassembled WGS sequence"/>
</dbReference>
<evidence type="ECO:0000313" key="2">
    <source>
        <dbReference type="Proteomes" id="UP000622552"/>
    </source>
</evidence>
<evidence type="ECO:0000313" key="1">
    <source>
        <dbReference type="EMBL" id="MBG6139980.1"/>
    </source>
</evidence>
<gene>
    <name evidence="1" type="ORF">IW245_006174</name>
</gene>
<dbReference type="AlphaFoldDB" id="A0A8J7KJ30"/>
<proteinExistence type="predicted"/>
<protein>
    <submittedName>
        <fullName evidence="1">Uncharacterized protein</fullName>
    </submittedName>
</protein>